<evidence type="ECO:0000256" key="4">
    <source>
        <dbReference type="ARBA" id="ARBA00017504"/>
    </source>
</evidence>
<dbReference type="PANTHER" id="PTHR40255:SF1">
    <property type="entry name" value="PROTOPORPHYRINOGEN IX OXIDASE"/>
    <property type="match status" value="1"/>
</dbReference>
<feature type="transmembrane region" description="Helical" evidence="14">
    <location>
        <begin position="80"/>
        <end position="98"/>
    </location>
</feature>
<evidence type="ECO:0000256" key="2">
    <source>
        <dbReference type="ARBA" id="ARBA00005073"/>
    </source>
</evidence>
<keyword evidence="12 14" id="KW-0472">Membrane</keyword>
<keyword evidence="9 14" id="KW-1133">Transmembrane helix</keyword>
<evidence type="ECO:0000313" key="17">
    <source>
        <dbReference type="Proteomes" id="UP000095672"/>
    </source>
</evidence>
<dbReference type="HAMAP" id="MF_02239">
    <property type="entry name" value="HemJ"/>
    <property type="match status" value="1"/>
</dbReference>
<comment type="function">
    <text evidence="14 15">Catalyzes the oxidation of protoporphyrinogen IX to protoporphyrin IX.</text>
</comment>
<dbReference type="NCBIfam" id="TIGR00701">
    <property type="entry name" value="protoporphyrinogen oxidase HemJ"/>
    <property type="match status" value="1"/>
</dbReference>
<keyword evidence="17" id="KW-1185">Reference proteome</keyword>
<dbReference type="STRING" id="1769779.AUP74_01335"/>
<dbReference type="OrthoDB" id="9800824at2"/>
<accession>A0A1C9W6M6</accession>
<dbReference type="Pfam" id="PF03653">
    <property type="entry name" value="UPF0093"/>
    <property type="match status" value="1"/>
</dbReference>
<evidence type="ECO:0000256" key="14">
    <source>
        <dbReference type="HAMAP-Rule" id="MF_02239"/>
    </source>
</evidence>
<keyword evidence="6 14" id="KW-0349">Heme</keyword>
<organism evidence="16 17">
    <name type="scientific">Microbulbifer aggregans</name>
    <dbReference type="NCBI Taxonomy" id="1769779"/>
    <lineage>
        <taxon>Bacteria</taxon>
        <taxon>Pseudomonadati</taxon>
        <taxon>Pseudomonadota</taxon>
        <taxon>Gammaproteobacteria</taxon>
        <taxon>Cellvibrionales</taxon>
        <taxon>Microbulbiferaceae</taxon>
        <taxon>Microbulbifer</taxon>
    </lineage>
</organism>
<dbReference type="GO" id="GO:0046872">
    <property type="term" value="F:metal ion binding"/>
    <property type="evidence" value="ECO:0007669"/>
    <property type="project" value="UniProtKB-UniRule"/>
</dbReference>
<evidence type="ECO:0000313" key="16">
    <source>
        <dbReference type="EMBL" id="AOS96794.1"/>
    </source>
</evidence>
<dbReference type="InterPro" id="IPR005265">
    <property type="entry name" value="HemJ-like"/>
</dbReference>
<evidence type="ECO:0000256" key="1">
    <source>
        <dbReference type="ARBA" id="ARBA00004651"/>
    </source>
</evidence>
<keyword evidence="7 14" id="KW-0812">Transmembrane</keyword>
<evidence type="ECO:0000256" key="5">
    <source>
        <dbReference type="ARBA" id="ARBA00022475"/>
    </source>
</evidence>
<evidence type="ECO:0000256" key="9">
    <source>
        <dbReference type="ARBA" id="ARBA00022989"/>
    </source>
</evidence>
<name>A0A1C9W6M6_9GAMM</name>
<evidence type="ECO:0000256" key="6">
    <source>
        <dbReference type="ARBA" id="ARBA00022617"/>
    </source>
</evidence>
<dbReference type="PIRSF" id="PIRSF004638">
    <property type="entry name" value="UCP004638"/>
    <property type="match status" value="1"/>
</dbReference>
<feature type="transmembrane region" description="Helical" evidence="14">
    <location>
        <begin position="6"/>
        <end position="27"/>
    </location>
</feature>
<feature type="transmembrane region" description="Helical" evidence="14">
    <location>
        <begin position="119"/>
        <end position="137"/>
    </location>
</feature>
<dbReference type="RefSeq" id="WP_069946894.1">
    <property type="nucleotide sequence ID" value="NZ_CP014143.1"/>
</dbReference>
<evidence type="ECO:0000256" key="13">
    <source>
        <dbReference type="ARBA" id="ARBA00048390"/>
    </source>
</evidence>
<comment type="catalytic activity">
    <reaction evidence="13 14 15">
        <text>protoporphyrinogen IX + 3 A = protoporphyrin IX + 3 AH2</text>
        <dbReference type="Rhea" id="RHEA:62000"/>
        <dbReference type="ChEBI" id="CHEBI:13193"/>
        <dbReference type="ChEBI" id="CHEBI:17499"/>
        <dbReference type="ChEBI" id="CHEBI:57306"/>
        <dbReference type="ChEBI" id="CHEBI:57307"/>
    </reaction>
</comment>
<evidence type="ECO:0000256" key="10">
    <source>
        <dbReference type="ARBA" id="ARBA00023002"/>
    </source>
</evidence>
<feature type="binding site" description="axial binding residue" evidence="14">
    <location>
        <position position="8"/>
    </location>
    <ligand>
        <name>heme</name>
        <dbReference type="ChEBI" id="CHEBI:30413"/>
    </ligand>
    <ligandPart>
        <name>Fe</name>
        <dbReference type="ChEBI" id="CHEBI:18248"/>
    </ligandPart>
</feature>
<keyword evidence="8 14" id="KW-0479">Metal-binding</keyword>
<comment type="subcellular location">
    <subcellularLocation>
        <location evidence="1 14">Cell membrane</location>
        <topology evidence="1 14">Multi-pass membrane protein</topology>
    </subcellularLocation>
</comment>
<dbReference type="KEGG" id="micc:AUP74_01335"/>
<dbReference type="GO" id="GO:0005886">
    <property type="term" value="C:plasma membrane"/>
    <property type="evidence" value="ECO:0007669"/>
    <property type="project" value="UniProtKB-SubCell"/>
</dbReference>
<comment type="subunit">
    <text evidence="14">Homodimer.</text>
</comment>
<dbReference type="Proteomes" id="UP000095672">
    <property type="component" value="Chromosome"/>
</dbReference>
<dbReference type="GO" id="GO:0070818">
    <property type="term" value="F:protoporphyrinogen oxidase activity"/>
    <property type="evidence" value="ECO:0007669"/>
    <property type="project" value="UniProtKB-UniRule"/>
</dbReference>
<feature type="binding site" description="axial binding residue" evidence="14">
    <location>
        <position position="84"/>
    </location>
    <ligand>
        <name>heme</name>
        <dbReference type="ChEBI" id="CHEBI:30413"/>
    </ligand>
    <ligandPart>
        <name>Fe</name>
        <dbReference type="ChEBI" id="CHEBI:18248"/>
    </ligandPart>
</feature>
<evidence type="ECO:0000256" key="3">
    <source>
        <dbReference type="ARBA" id="ARBA00006501"/>
    </source>
</evidence>
<keyword evidence="10 14" id="KW-0560">Oxidoreductase</keyword>
<dbReference type="AlphaFoldDB" id="A0A1C9W6M6"/>
<evidence type="ECO:0000256" key="12">
    <source>
        <dbReference type="ARBA" id="ARBA00023136"/>
    </source>
</evidence>
<evidence type="ECO:0000256" key="15">
    <source>
        <dbReference type="PIRNR" id="PIRNR004638"/>
    </source>
</evidence>
<gene>
    <name evidence="16" type="ORF">AUP74_01335</name>
</gene>
<dbReference type="UniPathway" id="UPA00251">
    <property type="reaction ID" value="UER00324"/>
</dbReference>
<comment type="cofactor">
    <cofactor evidence="14 15">
        <name>heme b</name>
        <dbReference type="ChEBI" id="CHEBI:60344"/>
    </cofactor>
    <text evidence="14 15">Binds 1 heme b (iron(II)-protoporphyrin IX) group per subunit.</text>
</comment>
<dbReference type="PANTHER" id="PTHR40255">
    <property type="entry name" value="UPF0093 MEMBRANE PROTEIN SLR1790"/>
    <property type="match status" value="1"/>
</dbReference>
<sequence>MLWVKAFHLMAIVTWFAALFYLPRLFVYHVEATDQISRDRFCTMERRLYRGIALPSMIAVIVFGVWLFTYNPSYYHTAGWMHAKLTFVLLLIGYHHVCGAYVRKFAAGTVTRSSRFFRIFNELPVLALVAIIILAVVKPF</sequence>
<keyword evidence="5 14" id="KW-1003">Cell membrane</keyword>
<evidence type="ECO:0000256" key="11">
    <source>
        <dbReference type="ARBA" id="ARBA00023004"/>
    </source>
</evidence>
<dbReference type="EC" id="1.3.99.-" evidence="14 15"/>
<dbReference type="EMBL" id="CP014143">
    <property type="protein sequence ID" value="AOS96794.1"/>
    <property type="molecule type" value="Genomic_DNA"/>
</dbReference>
<comment type="similarity">
    <text evidence="3 14 15">Belongs to the HemJ family.</text>
</comment>
<dbReference type="GO" id="GO:0006782">
    <property type="term" value="P:protoporphyrinogen IX biosynthetic process"/>
    <property type="evidence" value="ECO:0007669"/>
    <property type="project" value="UniProtKB-UniRule"/>
</dbReference>
<keyword evidence="11 14" id="KW-0408">Iron</keyword>
<feature type="transmembrane region" description="Helical" evidence="14">
    <location>
        <begin position="48"/>
        <end position="68"/>
    </location>
</feature>
<dbReference type="PATRIC" id="fig|1769779.3.peg.1353"/>
<reference evidence="17" key="1">
    <citation type="submission" date="2016-01" db="EMBL/GenBank/DDBJ databases">
        <title>Complete genome sequence of Microbulbifer sp. CCB-MM1, a halophile isolated from Matang Mangrove Forest, Perak.</title>
        <authorList>
            <person name="Moh T.H."/>
            <person name="Dinesh B."/>
            <person name="Lau N.-S."/>
            <person name="Go F."/>
            <person name="Alexander Chong S.-C."/>
        </authorList>
    </citation>
    <scope>NUCLEOTIDE SEQUENCE [LARGE SCALE GENOMIC DNA]</scope>
    <source>
        <strain evidence="17">CCB-MM1</strain>
    </source>
</reference>
<comment type="pathway">
    <text evidence="2 14 15">Porphyrin-containing compound metabolism; protoporphyrin-IX biosynthesis; protoporphyrin-IX from protoporphyrinogen-IX: step 1/1.</text>
</comment>
<proteinExistence type="inferred from homology"/>
<evidence type="ECO:0000256" key="8">
    <source>
        <dbReference type="ARBA" id="ARBA00022723"/>
    </source>
</evidence>
<evidence type="ECO:0000256" key="7">
    <source>
        <dbReference type="ARBA" id="ARBA00022692"/>
    </source>
</evidence>
<protein>
    <recommendedName>
        <fullName evidence="4 14">Protoporphyrinogen IX oxidase</fullName>
        <shortName evidence="14">PPO</shortName>
        <ecNumber evidence="14 15">1.3.99.-</ecNumber>
    </recommendedName>
</protein>